<feature type="transmembrane region" description="Helical" evidence="7">
    <location>
        <begin position="307"/>
        <end position="329"/>
    </location>
</feature>
<gene>
    <name evidence="9" type="ORF">FJU08_07420</name>
</gene>
<evidence type="ECO:0000313" key="10">
    <source>
        <dbReference type="Proteomes" id="UP000318801"/>
    </source>
</evidence>
<feature type="transmembrane region" description="Helical" evidence="7">
    <location>
        <begin position="134"/>
        <end position="156"/>
    </location>
</feature>
<protein>
    <submittedName>
        <fullName evidence="9">ABC transporter permease</fullName>
    </submittedName>
</protein>
<comment type="subcellular location">
    <subcellularLocation>
        <location evidence="1 7">Cell membrane</location>
        <topology evidence="1 7">Multi-pass membrane protein</topology>
    </subcellularLocation>
</comment>
<dbReference type="PANTHER" id="PTHR43163:SF6">
    <property type="entry name" value="DIPEPTIDE TRANSPORT SYSTEM PERMEASE PROTEIN DPPB-RELATED"/>
    <property type="match status" value="1"/>
</dbReference>
<feature type="transmembrane region" description="Helical" evidence="7">
    <location>
        <begin position="257"/>
        <end position="279"/>
    </location>
</feature>
<sequence length="335" mass="37112">MLIYIARRLLLLIPVLLGVTMITFGLTRIVPGNPIDLMVSPMATEEMRAQVAEREGLNDPIWLQYVHYINNVLHGDLSDSFVTSQPVLSDLTSRFMPTFELTLFAMIIALVLSLPLGIAAAVWRNSWVDHIARVLAVVGVGMPVFWLGLLGIYLFYFKLHWMPPPQGRISLYVFAPPTITGLYTVDSLLTGNWDAFKSAFSSLILPAAVLGFAAMAPLARMTRSGMIEALDSDYARAARALGLSEKSVIMRHAFRNAILPLMTMTAIVYGYMLGGVVLIENVFAWPGLGRYVFTAITSSDYPAIQGFILYSTALYVLIFLIVDVLYVALDPRVRL</sequence>
<dbReference type="AlphaFoldDB" id="A0A506UB32"/>
<dbReference type="RefSeq" id="WP_141148343.1">
    <property type="nucleotide sequence ID" value="NZ_VHLG01000003.1"/>
</dbReference>
<keyword evidence="3" id="KW-1003">Cell membrane</keyword>
<feature type="transmembrane region" description="Helical" evidence="7">
    <location>
        <begin position="9"/>
        <end position="30"/>
    </location>
</feature>
<keyword evidence="5 7" id="KW-1133">Transmembrane helix</keyword>
<keyword evidence="2 7" id="KW-0813">Transport</keyword>
<dbReference type="SUPFAM" id="SSF161098">
    <property type="entry name" value="MetI-like"/>
    <property type="match status" value="1"/>
</dbReference>
<dbReference type="EMBL" id="VHLG01000003">
    <property type="protein sequence ID" value="TPW31573.1"/>
    <property type="molecule type" value="Genomic_DNA"/>
</dbReference>
<keyword evidence="10" id="KW-1185">Reference proteome</keyword>
<organism evidence="9 10">
    <name type="scientific">Martelella alba</name>
    <dbReference type="NCBI Taxonomy" id="2590451"/>
    <lineage>
        <taxon>Bacteria</taxon>
        <taxon>Pseudomonadati</taxon>
        <taxon>Pseudomonadota</taxon>
        <taxon>Alphaproteobacteria</taxon>
        <taxon>Hyphomicrobiales</taxon>
        <taxon>Aurantimonadaceae</taxon>
        <taxon>Martelella</taxon>
    </lineage>
</organism>
<feature type="transmembrane region" description="Helical" evidence="7">
    <location>
        <begin position="199"/>
        <end position="219"/>
    </location>
</feature>
<reference evidence="9 10" key="1">
    <citation type="submission" date="2019-06" db="EMBL/GenBank/DDBJ databases">
        <authorList>
            <person name="Li M."/>
        </authorList>
    </citation>
    <scope>NUCLEOTIDE SEQUENCE [LARGE SCALE GENOMIC DNA]</scope>
    <source>
        <strain evidence="9 10">BGMRC2036</strain>
    </source>
</reference>
<comment type="similarity">
    <text evidence="7">Belongs to the binding-protein-dependent transport system permease family.</text>
</comment>
<feature type="domain" description="ABC transmembrane type-1" evidence="8">
    <location>
        <begin position="95"/>
        <end position="326"/>
    </location>
</feature>
<dbReference type="Proteomes" id="UP000318801">
    <property type="component" value="Unassembled WGS sequence"/>
</dbReference>
<dbReference type="Gene3D" id="1.10.3720.10">
    <property type="entry name" value="MetI-like"/>
    <property type="match status" value="1"/>
</dbReference>
<dbReference type="GO" id="GO:0071916">
    <property type="term" value="F:dipeptide transmembrane transporter activity"/>
    <property type="evidence" value="ECO:0007669"/>
    <property type="project" value="TreeGrafter"/>
</dbReference>
<evidence type="ECO:0000256" key="6">
    <source>
        <dbReference type="ARBA" id="ARBA00023136"/>
    </source>
</evidence>
<dbReference type="GO" id="GO:0005886">
    <property type="term" value="C:plasma membrane"/>
    <property type="evidence" value="ECO:0007669"/>
    <property type="project" value="UniProtKB-SubCell"/>
</dbReference>
<evidence type="ECO:0000256" key="4">
    <source>
        <dbReference type="ARBA" id="ARBA00022692"/>
    </source>
</evidence>
<dbReference type="InterPro" id="IPR000515">
    <property type="entry name" value="MetI-like"/>
</dbReference>
<evidence type="ECO:0000256" key="2">
    <source>
        <dbReference type="ARBA" id="ARBA00022448"/>
    </source>
</evidence>
<dbReference type="InterPro" id="IPR035906">
    <property type="entry name" value="MetI-like_sf"/>
</dbReference>
<evidence type="ECO:0000256" key="7">
    <source>
        <dbReference type="RuleBase" id="RU363032"/>
    </source>
</evidence>
<dbReference type="InterPro" id="IPR045621">
    <property type="entry name" value="BPD_transp_1_N"/>
</dbReference>
<proteinExistence type="inferred from homology"/>
<evidence type="ECO:0000256" key="5">
    <source>
        <dbReference type="ARBA" id="ARBA00022989"/>
    </source>
</evidence>
<dbReference type="PROSITE" id="PS50928">
    <property type="entry name" value="ABC_TM1"/>
    <property type="match status" value="1"/>
</dbReference>
<evidence type="ECO:0000256" key="3">
    <source>
        <dbReference type="ARBA" id="ARBA00022475"/>
    </source>
</evidence>
<evidence type="ECO:0000259" key="8">
    <source>
        <dbReference type="PROSITE" id="PS50928"/>
    </source>
</evidence>
<keyword evidence="6 7" id="KW-0472">Membrane</keyword>
<comment type="caution">
    <text evidence="9">The sequence shown here is derived from an EMBL/GenBank/DDBJ whole genome shotgun (WGS) entry which is preliminary data.</text>
</comment>
<dbReference type="Pfam" id="PF00528">
    <property type="entry name" value="BPD_transp_1"/>
    <property type="match status" value="1"/>
</dbReference>
<dbReference type="CDD" id="cd06261">
    <property type="entry name" value="TM_PBP2"/>
    <property type="match status" value="1"/>
</dbReference>
<feature type="transmembrane region" description="Helical" evidence="7">
    <location>
        <begin position="101"/>
        <end position="122"/>
    </location>
</feature>
<evidence type="ECO:0000313" key="9">
    <source>
        <dbReference type="EMBL" id="TPW31573.1"/>
    </source>
</evidence>
<keyword evidence="4 7" id="KW-0812">Transmembrane</keyword>
<accession>A0A506UB32</accession>
<evidence type="ECO:0000256" key="1">
    <source>
        <dbReference type="ARBA" id="ARBA00004651"/>
    </source>
</evidence>
<dbReference type="OrthoDB" id="9805855at2"/>
<dbReference type="Pfam" id="PF19300">
    <property type="entry name" value="BPD_transp_1_N"/>
    <property type="match status" value="1"/>
</dbReference>
<dbReference type="PANTHER" id="PTHR43163">
    <property type="entry name" value="DIPEPTIDE TRANSPORT SYSTEM PERMEASE PROTEIN DPPB-RELATED"/>
    <property type="match status" value="1"/>
</dbReference>
<name>A0A506UB32_9HYPH</name>